<organism evidence="4 5">
    <name type="scientific">Durusdinium trenchii</name>
    <dbReference type="NCBI Taxonomy" id="1381693"/>
    <lineage>
        <taxon>Eukaryota</taxon>
        <taxon>Sar</taxon>
        <taxon>Alveolata</taxon>
        <taxon>Dinophyceae</taxon>
        <taxon>Suessiales</taxon>
        <taxon>Symbiodiniaceae</taxon>
        <taxon>Durusdinium</taxon>
    </lineage>
</organism>
<sequence>MASPDTAKTAPKVLVPLCGKTIDMPYLCEVGYGVVGVEGVQRGILDFKAEHQIRVLNSVYASNPLPCSLLQLVVPSFLQVKGLKSKTKGFVFKTGDQGLGYYSETPAVWRGKVNLGKRHAPLHILQCDMFDVTPDLLAASTFATDGRFDLIYDRDALAAR</sequence>
<dbReference type="InterPro" id="IPR008854">
    <property type="entry name" value="TPMT"/>
</dbReference>
<evidence type="ECO:0000313" key="4">
    <source>
        <dbReference type="EMBL" id="CAK9103642.1"/>
    </source>
</evidence>
<keyword evidence="3" id="KW-0949">S-adenosyl-L-methionine</keyword>
<name>A0ABP0RWI3_9DINO</name>
<dbReference type="Gene3D" id="3.40.50.150">
    <property type="entry name" value="Vaccinia Virus protein VP39"/>
    <property type="match status" value="1"/>
</dbReference>
<dbReference type="PANTHER" id="PTHR10259:SF11">
    <property type="entry name" value="THIOPURINE S-METHYLTRANSFERASE"/>
    <property type="match status" value="1"/>
</dbReference>
<dbReference type="PANTHER" id="PTHR10259">
    <property type="entry name" value="THIOPURINE S-METHYLTRANSFERASE"/>
    <property type="match status" value="1"/>
</dbReference>
<dbReference type="Pfam" id="PF05724">
    <property type="entry name" value="TPMT"/>
    <property type="match status" value="1"/>
</dbReference>
<evidence type="ECO:0000313" key="5">
    <source>
        <dbReference type="Proteomes" id="UP001642484"/>
    </source>
</evidence>
<keyword evidence="1" id="KW-0489">Methyltransferase</keyword>
<accession>A0ABP0RWI3</accession>
<dbReference type="PROSITE" id="PS51585">
    <property type="entry name" value="SAM_MT_TPMT"/>
    <property type="match status" value="1"/>
</dbReference>
<evidence type="ECO:0000256" key="2">
    <source>
        <dbReference type="ARBA" id="ARBA00022679"/>
    </source>
</evidence>
<reference evidence="4 5" key="1">
    <citation type="submission" date="2024-02" db="EMBL/GenBank/DDBJ databases">
        <authorList>
            <person name="Chen Y."/>
            <person name="Shah S."/>
            <person name="Dougan E. K."/>
            <person name="Thang M."/>
            <person name="Chan C."/>
        </authorList>
    </citation>
    <scope>NUCLEOTIDE SEQUENCE [LARGE SCALE GENOMIC DNA]</scope>
</reference>
<evidence type="ECO:0000256" key="3">
    <source>
        <dbReference type="ARBA" id="ARBA00022691"/>
    </source>
</evidence>
<keyword evidence="5" id="KW-1185">Reference proteome</keyword>
<dbReference type="EMBL" id="CAXAMN010026517">
    <property type="protein sequence ID" value="CAK9103642.1"/>
    <property type="molecule type" value="Genomic_DNA"/>
</dbReference>
<keyword evidence="2" id="KW-0808">Transferase</keyword>
<evidence type="ECO:0000256" key="1">
    <source>
        <dbReference type="ARBA" id="ARBA00022603"/>
    </source>
</evidence>
<comment type="caution">
    <text evidence="4">The sequence shown here is derived from an EMBL/GenBank/DDBJ whole genome shotgun (WGS) entry which is preliminary data.</text>
</comment>
<dbReference type="SUPFAM" id="SSF53335">
    <property type="entry name" value="S-adenosyl-L-methionine-dependent methyltransferases"/>
    <property type="match status" value="1"/>
</dbReference>
<protein>
    <recommendedName>
        <fullName evidence="6">Thiopurine S-methyltransferase</fullName>
    </recommendedName>
</protein>
<dbReference type="InterPro" id="IPR029063">
    <property type="entry name" value="SAM-dependent_MTases_sf"/>
</dbReference>
<proteinExistence type="predicted"/>
<gene>
    <name evidence="4" type="ORF">CCMP2556_LOCUS48647</name>
</gene>
<dbReference type="Proteomes" id="UP001642484">
    <property type="component" value="Unassembled WGS sequence"/>
</dbReference>
<evidence type="ECO:0008006" key="6">
    <source>
        <dbReference type="Google" id="ProtNLM"/>
    </source>
</evidence>